<keyword evidence="2" id="KW-1185">Reference proteome</keyword>
<dbReference type="GO" id="GO:0106370">
    <property type="term" value="F:protein-L-histidine N-pros-methyltransferase activity"/>
    <property type="evidence" value="ECO:0007669"/>
    <property type="project" value="InterPro"/>
</dbReference>
<sequence>MFVFSLSQFQQLLNVSQDWRGESLLDLGAGDGKTTQVMAPLFHTVHVTEISGPMRWILGKRGFQMELTSTSR</sequence>
<gene>
    <name evidence="1" type="ORF">L9F63_005341</name>
</gene>
<dbReference type="InterPro" id="IPR029063">
    <property type="entry name" value="SAM-dependent_MTases_sf"/>
</dbReference>
<accession>A0AAD7ZDC5</accession>
<dbReference type="SUPFAM" id="SSF53335">
    <property type="entry name" value="S-adenosyl-L-methionine-dependent methyltransferases"/>
    <property type="match status" value="1"/>
</dbReference>
<dbReference type="Gene3D" id="3.40.50.150">
    <property type="entry name" value="Vaccinia Virus protein VP39"/>
    <property type="match status" value="1"/>
</dbReference>
<dbReference type="Proteomes" id="UP001233999">
    <property type="component" value="Unassembled WGS sequence"/>
</dbReference>
<protein>
    <submittedName>
        <fullName evidence="1">Uncharacterized protein</fullName>
    </submittedName>
</protein>
<dbReference type="EMBL" id="JASPKZ010008879">
    <property type="protein sequence ID" value="KAJ9578421.1"/>
    <property type="molecule type" value="Genomic_DNA"/>
</dbReference>
<reference evidence="1" key="2">
    <citation type="submission" date="2023-05" db="EMBL/GenBank/DDBJ databases">
        <authorList>
            <person name="Fouks B."/>
        </authorList>
    </citation>
    <scope>NUCLEOTIDE SEQUENCE</scope>
    <source>
        <strain evidence="1">Stay&amp;Tobe</strain>
        <tissue evidence="1">Testes</tissue>
    </source>
</reference>
<dbReference type="PANTHER" id="PTHR12890">
    <property type="entry name" value="DREV PROTEIN"/>
    <property type="match status" value="1"/>
</dbReference>
<proteinExistence type="predicted"/>
<dbReference type="InterPro" id="IPR007884">
    <property type="entry name" value="METL9"/>
</dbReference>
<dbReference type="Pfam" id="PF05219">
    <property type="entry name" value="DREV"/>
    <property type="match status" value="1"/>
</dbReference>
<organism evidence="1 2">
    <name type="scientific">Diploptera punctata</name>
    <name type="common">Pacific beetle cockroach</name>
    <dbReference type="NCBI Taxonomy" id="6984"/>
    <lineage>
        <taxon>Eukaryota</taxon>
        <taxon>Metazoa</taxon>
        <taxon>Ecdysozoa</taxon>
        <taxon>Arthropoda</taxon>
        <taxon>Hexapoda</taxon>
        <taxon>Insecta</taxon>
        <taxon>Pterygota</taxon>
        <taxon>Neoptera</taxon>
        <taxon>Polyneoptera</taxon>
        <taxon>Dictyoptera</taxon>
        <taxon>Blattodea</taxon>
        <taxon>Blaberoidea</taxon>
        <taxon>Blaberidae</taxon>
        <taxon>Diplopterinae</taxon>
        <taxon>Diploptera</taxon>
    </lineage>
</organism>
<evidence type="ECO:0000313" key="1">
    <source>
        <dbReference type="EMBL" id="KAJ9578421.1"/>
    </source>
</evidence>
<comment type="caution">
    <text evidence="1">The sequence shown here is derived from an EMBL/GenBank/DDBJ whole genome shotgun (WGS) entry which is preliminary data.</text>
</comment>
<name>A0AAD7ZDC5_DIPPU</name>
<evidence type="ECO:0000313" key="2">
    <source>
        <dbReference type="Proteomes" id="UP001233999"/>
    </source>
</evidence>
<dbReference type="PANTHER" id="PTHR12890:SF0">
    <property type="entry name" value="PROTEIN-L-HISTIDINE N-PROS-METHYLTRANSFERASE"/>
    <property type="match status" value="1"/>
</dbReference>
<feature type="non-terminal residue" evidence="1">
    <location>
        <position position="1"/>
    </location>
</feature>
<dbReference type="AlphaFoldDB" id="A0AAD7ZDC5"/>
<reference evidence="1" key="1">
    <citation type="journal article" date="2023" name="IScience">
        <title>Live-bearing cockroach genome reveals convergent evolutionary mechanisms linked to viviparity in insects and beyond.</title>
        <authorList>
            <person name="Fouks B."/>
            <person name="Harrison M.C."/>
            <person name="Mikhailova A.A."/>
            <person name="Marchal E."/>
            <person name="English S."/>
            <person name="Carruthers M."/>
            <person name="Jennings E.C."/>
            <person name="Chiamaka E.L."/>
            <person name="Frigard R.A."/>
            <person name="Pippel M."/>
            <person name="Attardo G.M."/>
            <person name="Benoit J.B."/>
            <person name="Bornberg-Bauer E."/>
            <person name="Tobe S.S."/>
        </authorList>
    </citation>
    <scope>NUCLEOTIDE SEQUENCE</scope>
    <source>
        <strain evidence="1">Stay&amp;Tobe</strain>
    </source>
</reference>